<reference evidence="2" key="2">
    <citation type="submission" date="2018-10" db="EMBL/GenBank/DDBJ databases">
        <authorList>
            <person name="Wang Y."/>
            <person name="Wang J."/>
            <person name="Yang X."/>
            <person name="Wang Z."/>
            <person name="Huang Y."/>
        </authorList>
    </citation>
    <scope>NUCLEOTIDE SEQUENCE [LARGE SCALE GENOMIC DNA]</scope>
    <source>
        <strain evidence="2">J015</strain>
    </source>
</reference>
<dbReference type="EMBL" id="RBNH01000028">
    <property type="protein sequence ID" value="RKO20024.1"/>
    <property type="molecule type" value="Genomic_DNA"/>
</dbReference>
<protein>
    <submittedName>
        <fullName evidence="1">Uncharacterized protein</fullName>
    </submittedName>
</protein>
<evidence type="ECO:0000313" key="2">
    <source>
        <dbReference type="Proteomes" id="UP000273159"/>
    </source>
</evidence>
<dbReference type="AlphaFoldDB" id="A0A3B0F4A6"/>
<proteinExistence type="predicted"/>
<dbReference type="Proteomes" id="UP000273159">
    <property type="component" value="Unassembled WGS sequence"/>
</dbReference>
<organism evidence="1 2">
    <name type="scientific">Pseudarthrobacter phenanthrenivorans</name>
    <name type="common">Arthrobacter phenanthrenivorans</name>
    <dbReference type="NCBI Taxonomy" id="361575"/>
    <lineage>
        <taxon>Bacteria</taxon>
        <taxon>Bacillati</taxon>
        <taxon>Actinomycetota</taxon>
        <taxon>Actinomycetes</taxon>
        <taxon>Micrococcales</taxon>
        <taxon>Micrococcaceae</taxon>
        <taxon>Pseudarthrobacter</taxon>
    </lineage>
</organism>
<gene>
    <name evidence="1" type="ORF">D7Z96_19485</name>
</gene>
<evidence type="ECO:0000313" key="1">
    <source>
        <dbReference type="EMBL" id="RKO20024.1"/>
    </source>
</evidence>
<sequence>MPIAVVGMAGADASEETGLFQVATMQPESGFLKGWQPFGQTVRCSQRPQRPIQRHGKQAASPPVRVLFGARLQALLGTCNWRSSDQIAVDRSFGPL</sequence>
<name>A0A3B0F4A6_PSEPS</name>
<accession>A0A3B0F4A6</accession>
<reference evidence="1 2" key="1">
    <citation type="submission" date="2018-10" db="EMBL/GenBank/DDBJ databases">
        <title>Genome-guide identification and characterization of bacteria that degrade polycyclic aromatic hydrocarbons and resist hexavalent chromium simultaneously.</title>
        <authorList>
            <person name="Feng H."/>
        </authorList>
    </citation>
    <scope>NUCLEOTIDE SEQUENCE [LARGE SCALE GENOMIC DNA]</scope>
    <source>
        <strain evidence="1 2">J015</strain>
    </source>
</reference>
<comment type="caution">
    <text evidence="1">The sequence shown here is derived from an EMBL/GenBank/DDBJ whole genome shotgun (WGS) entry which is preliminary data.</text>
</comment>